<evidence type="ECO:0000313" key="3">
    <source>
        <dbReference type="Proteomes" id="UP000000539"/>
    </source>
</evidence>
<dbReference type="SUPFAM" id="SSF50800">
    <property type="entry name" value="PK beta-barrel domain-like"/>
    <property type="match status" value="1"/>
</dbReference>
<dbReference type="PANTHER" id="PTHR14237:SF19">
    <property type="entry name" value="MITOCHONDRIAL AMIDOXIME REDUCING COMPONENT 1"/>
    <property type="match status" value="1"/>
</dbReference>
<dbReference type="GO" id="GO:0030170">
    <property type="term" value="F:pyridoxal phosphate binding"/>
    <property type="evidence" value="ECO:0007669"/>
    <property type="project" value="InterPro"/>
</dbReference>
<evidence type="ECO:0007829" key="4">
    <source>
        <dbReference type="PeptideAtlas" id="A0A8V0Z9J3"/>
    </source>
</evidence>
<organism evidence="2 3">
    <name type="scientific">Gallus gallus</name>
    <name type="common">Chicken</name>
    <dbReference type="NCBI Taxonomy" id="9031"/>
    <lineage>
        <taxon>Eukaryota</taxon>
        <taxon>Metazoa</taxon>
        <taxon>Chordata</taxon>
        <taxon>Craniata</taxon>
        <taxon>Vertebrata</taxon>
        <taxon>Euteleostomi</taxon>
        <taxon>Archelosauria</taxon>
        <taxon>Archosauria</taxon>
        <taxon>Dinosauria</taxon>
        <taxon>Saurischia</taxon>
        <taxon>Theropoda</taxon>
        <taxon>Coelurosauria</taxon>
        <taxon>Aves</taxon>
        <taxon>Neognathae</taxon>
        <taxon>Galloanserae</taxon>
        <taxon>Galliformes</taxon>
        <taxon>Phasianidae</taxon>
        <taxon>Phasianinae</taxon>
        <taxon>Gallus</taxon>
    </lineage>
</organism>
<dbReference type="Proteomes" id="UP000000539">
    <property type="component" value="Chromosome 3"/>
</dbReference>
<dbReference type="GO" id="GO:0030151">
    <property type="term" value="F:molybdenum ion binding"/>
    <property type="evidence" value="ECO:0007669"/>
    <property type="project" value="InterPro"/>
</dbReference>
<keyword evidence="4" id="KW-1267">Proteomics identification</keyword>
<dbReference type="Pfam" id="PF03476">
    <property type="entry name" value="MOSC_N"/>
    <property type="match status" value="1"/>
</dbReference>
<evidence type="ECO:0000313" key="2">
    <source>
        <dbReference type="Ensembl" id="ENSGALP00010025125.1"/>
    </source>
</evidence>
<reference evidence="2" key="3">
    <citation type="submission" date="2025-09" db="UniProtKB">
        <authorList>
            <consortium name="Ensembl"/>
        </authorList>
    </citation>
    <scope>IDENTIFICATION</scope>
    <source>
        <strain evidence="2">broiler</strain>
    </source>
</reference>
<gene>
    <name evidence="2" type="primary">MTARC1</name>
</gene>
<accession>A0A8V0Z9J3</accession>
<dbReference type="OrthoDB" id="17255at2759"/>
<reference evidence="2" key="1">
    <citation type="submission" date="2020-11" db="EMBL/GenBank/DDBJ databases">
        <title>Gallus gallus (Chicken) genome, bGalGal1, GRCg7b, maternal haplotype autosomes + Z &amp; W.</title>
        <authorList>
            <person name="Warren W."/>
            <person name="Formenti G."/>
            <person name="Fedrigo O."/>
            <person name="Haase B."/>
            <person name="Mountcastle J."/>
            <person name="Balacco J."/>
            <person name="Tracey A."/>
            <person name="Schneider V."/>
            <person name="Okimoto R."/>
            <person name="Cheng H."/>
            <person name="Hawken R."/>
            <person name="Howe K."/>
            <person name="Jarvis E.D."/>
        </authorList>
    </citation>
    <scope>NUCLEOTIDE SEQUENCE [LARGE SCALE GENOMIC DNA]</scope>
    <source>
        <strain evidence="2">Broiler</strain>
    </source>
</reference>
<dbReference type="Pfam" id="PF03473">
    <property type="entry name" value="MOSC"/>
    <property type="match status" value="1"/>
</dbReference>
<dbReference type="Ensembl" id="ENSGALT00010042635.1">
    <property type="protein sequence ID" value="ENSGALP00010025125.1"/>
    <property type="gene ID" value="ENSGALG00010017642.1"/>
</dbReference>
<proteinExistence type="evidence at protein level"/>
<dbReference type="AlphaFoldDB" id="A0A8V0Z9J3"/>
<evidence type="ECO:0000259" key="1">
    <source>
        <dbReference type="PROSITE" id="PS51340"/>
    </source>
</evidence>
<sequence length="327" mass="36681">MDLQIEDSSMDSSVAHEEDQGFGGLAYTDGSAVTTSASDVHHIVSFHQQAVTNHNALLPCDTDSSRQECYPVLACDQVHFTRFWLVVKEDGHMVTARQEPRLVLITTGCENGYLTLSAQGMKKLCLPVKLPSKNPVQNCRVFGLDIQGRDCGDEVAQWITTFLNSEPYRLVHFEPSMVPRKSKDIINLFRTTDEVAYPDCSPLLIISEASLKDLNTRLEKKVKIQNFRPNIFVSDCGAFEEDNWEDILIGDVEMKGTVCCGRCILTTVDPDTGVLDRKEPLETLKSYRLCDPSERHIYKSSPLFGKYFAVDKTGTIQVGDPVYKMIE</sequence>
<protein>
    <submittedName>
        <fullName evidence="2">Mitochondrial amidoxime reducing component 1</fullName>
    </submittedName>
</protein>
<dbReference type="InterPro" id="IPR005303">
    <property type="entry name" value="MOCOS_middle"/>
</dbReference>
<dbReference type="GeneTree" id="ENSGT00940000159665"/>
<keyword evidence="3" id="KW-1185">Reference proteome</keyword>
<dbReference type="InterPro" id="IPR011037">
    <property type="entry name" value="Pyrv_Knase-like_insert_dom_sf"/>
</dbReference>
<dbReference type="GO" id="GO:0003824">
    <property type="term" value="F:catalytic activity"/>
    <property type="evidence" value="ECO:0007669"/>
    <property type="project" value="InterPro"/>
</dbReference>
<dbReference type="PROSITE" id="PS51340">
    <property type="entry name" value="MOSC"/>
    <property type="match status" value="1"/>
</dbReference>
<feature type="domain" description="MOSC" evidence="1">
    <location>
        <begin position="168"/>
        <end position="325"/>
    </location>
</feature>
<reference evidence="2" key="2">
    <citation type="submission" date="2025-08" db="UniProtKB">
        <authorList>
            <consortium name="Ensembl"/>
        </authorList>
    </citation>
    <scope>IDENTIFICATION</scope>
    <source>
        <strain evidence="2">broiler</strain>
    </source>
</reference>
<dbReference type="PANTHER" id="PTHR14237">
    <property type="entry name" value="MOLYBDOPTERIN COFACTOR SULFURASE MOSC"/>
    <property type="match status" value="1"/>
</dbReference>
<name>A0A8V0Z9J3_CHICK</name>
<dbReference type="InterPro" id="IPR005302">
    <property type="entry name" value="MoCF_Sase_C"/>
</dbReference>
<dbReference type="SUPFAM" id="SSF141673">
    <property type="entry name" value="MOSC N-terminal domain-like"/>
    <property type="match status" value="1"/>
</dbReference>